<keyword evidence="2" id="KW-1185">Reference proteome</keyword>
<dbReference type="Proteomes" id="UP000504607">
    <property type="component" value="Chromosome 1"/>
</dbReference>
<dbReference type="InParanoid" id="A0A6I9QTS8"/>
<sequence>MTNQQCLIGCLLKGNQEKCCSKIEKHLSIKVGRSDDRGRGLWFGGLLIQDAAIISISNSGSHRWAIDSWILSAEGRAGGHRCCCQERKLSRVSPPEKMTSASKRRKLEPSGNSPAVLDKVAASSHGSSILEAPIIRLDSKVQQAKKFAVTQAQQEGCLGNYRSFDSPFGNYLVPVIPTHADLIG</sequence>
<evidence type="ECO:0000313" key="3">
    <source>
        <dbReference type="RefSeq" id="XP_010915176.2"/>
    </source>
</evidence>
<evidence type="ECO:0000256" key="1">
    <source>
        <dbReference type="SAM" id="MobiDB-lite"/>
    </source>
</evidence>
<reference evidence="3" key="1">
    <citation type="submission" date="2025-08" db="UniProtKB">
        <authorList>
            <consortium name="RefSeq"/>
        </authorList>
    </citation>
    <scope>IDENTIFICATION</scope>
</reference>
<organism evidence="2 3">
    <name type="scientific">Elaeis guineensis var. tenera</name>
    <name type="common">Oil palm</name>
    <dbReference type="NCBI Taxonomy" id="51953"/>
    <lineage>
        <taxon>Eukaryota</taxon>
        <taxon>Viridiplantae</taxon>
        <taxon>Streptophyta</taxon>
        <taxon>Embryophyta</taxon>
        <taxon>Tracheophyta</taxon>
        <taxon>Spermatophyta</taxon>
        <taxon>Magnoliopsida</taxon>
        <taxon>Liliopsida</taxon>
        <taxon>Arecaceae</taxon>
        <taxon>Arecoideae</taxon>
        <taxon>Cocoseae</taxon>
        <taxon>Elaeidinae</taxon>
        <taxon>Elaeis</taxon>
    </lineage>
</organism>
<dbReference type="PANTHER" id="PTHR48205:SF1">
    <property type="entry name" value="OS01G0742766 PROTEIN"/>
    <property type="match status" value="1"/>
</dbReference>
<dbReference type="PANTHER" id="PTHR48205">
    <property type="entry name" value="OS01G0742766 PROTEIN"/>
    <property type="match status" value="1"/>
</dbReference>
<dbReference type="AlphaFoldDB" id="A0A6I9QTS8"/>
<gene>
    <name evidence="3" type="primary">LOC105040380</name>
</gene>
<dbReference type="OrthoDB" id="1938885at2759"/>
<protein>
    <submittedName>
        <fullName evidence="3">Uncharacterized protein LOC105040380</fullName>
    </submittedName>
</protein>
<accession>A0A6I9QTS8</accession>
<proteinExistence type="predicted"/>
<dbReference type="RefSeq" id="XP_010915176.2">
    <property type="nucleotide sequence ID" value="XM_010916874.3"/>
</dbReference>
<feature type="region of interest" description="Disordered" evidence="1">
    <location>
        <begin position="93"/>
        <end position="114"/>
    </location>
</feature>
<name>A0A6I9QTS8_ELAGV</name>
<evidence type="ECO:0000313" key="2">
    <source>
        <dbReference type="Proteomes" id="UP000504607"/>
    </source>
</evidence>